<keyword evidence="7" id="KW-1185">Reference proteome</keyword>
<feature type="coiled-coil region" evidence="4">
    <location>
        <begin position="64"/>
        <end position="91"/>
    </location>
</feature>
<protein>
    <submittedName>
        <fullName evidence="6">RNI-like protein</fullName>
    </submittedName>
</protein>
<evidence type="ECO:0000256" key="1">
    <source>
        <dbReference type="ARBA" id="ARBA00022468"/>
    </source>
</evidence>
<dbReference type="PANTHER" id="PTHR24113">
    <property type="entry name" value="RAN GTPASE-ACTIVATING PROTEIN 1"/>
    <property type="match status" value="1"/>
</dbReference>
<dbReference type="EMBL" id="MU032351">
    <property type="protein sequence ID" value="KAF3761383.1"/>
    <property type="molecule type" value="Genomic_DNA"/>
</dbReference>
<dbReference type="InterPro" id="IPR032675">
    <property type="entry name" value="LRR_dom_sf"/>
</dbReference>
<keyword evidence="3" id="KW-0677">Repeat</keyword>
<keyword evidence="1" id="KW-0343">GTPase activation</keyword>
<dbReference type="GO" id="GO:0048471">
    <property type="term" value="C:perinuclear region of cytoplasm"/>
    <property type="evidence" value="ECO:0007669"/>
    <property type="project" value="TreeGrafter"/>
</dbReference>
<gene>
    <name evidence="6" type="ORF">M406DRAFT_333449</name>
</gene>
<dbReference type="GO" id="GO:0031267">
    <property type="term" value="F:small GTPase binding"/>
    <property type="evidence" value="ECO:0007669"/>
    <property type="project" value="TreeGrafter"/>
</dbReference>
<name>A0A9P4XUS6_CRYP1</name>
<evidence type="ECO:0000256" key="4">
    <source>
        <dbReference type="SAM" id="Coils"/>
    </source>
</evidence>
<sequence>MSFPTQEMDAQACAALLKATQETNYQNPPPTVFALPKRRPHAQRPKAQQTATLLFPNASPEKAIIRYEEQRKRAVAARRAAEAAAKTEEEERWRLLLERARPDMGRGAWDPVLDPVELPRARPMPVQVGDTADFADCFAFLKGGDDDDDDDDDDDVNKGCEGRVEALLNHTPTTSSPLSKGITIGKEPGHATRLLEFKRGVIYEDGRLDLCKMVVGPDHIDALMDALESNTHIRHFLLGNNVITNHGARRIAQFARDHPHRMQTWYLAGNHIKPAGFHALASALRGSDVLGSLWLKRNPLGPACVADLLALLASAPRLRVLDLETCELGDAGIAALFDGLARTLADSSSTSTSSSTNSLEAIYINANGASTAAAEAIATFLASPACRLRYLMMSNNPLGDAGAQALAAGIRDNTTLEVLTLASCGFSSHGVSAVCTALARHPRIRHLDLASRFSTADLGQRFNHVTDDAIAALASLVTTSSSLRFLHLGYVLFSPDGLEQLRDAVVSPSSSLVGFEASRVVGSGEGEEGLGRSGGGGGTCSLRVRRALEANYLRFYAGQGQMAEGVPYAVFIGMNGVSRLLRNHPDVRLIDSVYRTRDKGKLAAGKARKFWDLELNEDDKLLWARLDEIE</sequence>
<dbReference type="PANTHER" id="PTHR24113:SF12">
    <property type="entry name" value="RAN GTPASE-ACTIVATING PROTEIN 1"/>
    <property type="match status" value="1"/>
</dbReference>
<evidence type="ECO:0000313" key="6">
    <source>
        <dbReference type="EMBL" id="KAF3761383.1"/>
    </source>
</evidence>
<dbReference type="SMART" id="SM00368">
    <property type="entry name" value="LRR_RI"/>
    <property type="match status" value="8"/>
</dbReference>
<dbReference type="Proteomes" id="UP000803844">
    <property type="component" value="Unassembled WGS sequence"/>
</dbReference>
<evidence type="ECO:0000256" key="5">
    <source>
        <dbReference type="SAM" id="MobiDB-lite"/>
    </source>
</evidence>
<dbReference type="Gene3D" id="3.80.10.10">
    <property type="entry name" value="Ribonuclease Inhibitor"/>
    <property type="match status" value="2"/>
</dbReference>
<dbReference type="InterPro" id="IPR027038">
    <property type="entry name" value="RanGap"/>
</dbReference>
<dbReference type="RefSeq" id="XP_040772362.1">
    <property type="nucleotide sequence ID" value="XM_040920846.1"/>
</dbReference>
<feature type="region of interest" description="Disordered" evidence="5">
    <location>
        <begin position="21"/>
        <end position="49"/>
    </location>
</feature>
<dbReference type="GO" id="GO:0005096">
    <property type="term" value="F:GTPase activator activity"/>
    <property type="evidence" value="ECO:0007669"/>
    <property type="project" value="UniProtKB-KW"/>
</dbReference>
<dbReference type="InterPro" id="IPR001611">
    <property type="entry name" value="Leu-rich_rpt"/>
</dbReference>
<dbReference type="GO" id="GO:0005634">
    <property type="term" value="C:nucleus"/>
    <property type="evidence" value="ECO:0007669"/>
    <property type="project" value="TreeGrafter"/>
</dbReference>
<keyword evidence="2" id="KW-0433">Leucine-rich repeat</keyword>
<evidence type="ECO:0000313" key="7">
    <source>
        <dbReference type="Proteomes" id="UP000803844"/>
    </source>
</evidence>
<dbReference type="AlphaFoldDB" id="A0A9P4XUS6"/>
<proteinExistence type="predicted"/>
<dbReference type="GO" id="GO:0006913">
    <property type="term" value="P:nucleocytoplasmic transport"/>
    <property type="evidence" value="ECO:0007669"/>
    <property type="project" value="TreeGrafter"/>
</dbReference>
<accession>A0A9P4XUS6</accession>
<dbReference type="GO" id="GO:0005829">
    <property type="term" value="C:cytosol"/>
    <property type="evidence" value="ECO:0007669"/>
    <property type="project" value="TreeGrafter"/>
</dbReference>
<dbReference type="OrthoDB" id="333024at2759"/>
<organism evidence="6 7">
    <name type="scientific">Cryphonectria parasitica (strain ATCC 38755 / EP155)</name>
    <dbReference type="NCBI Taxonomy" id="660469"/>
    <lineage>
        <taxon>Eukaryota</taxon>
        <taxon>Fungi</taxon>
        <taxon>Dikarya</taxon>
        <taxon>Ascomycota</taxon>
        <taxon>Pezizomycotina</taxon>
        <taxon>Sordariomycetes</taxon>
        <taxon>Sordariomycetidae</taxon>
        <taxon>Diaporthales</taxon>
        <taxon>Cryphonectriaceae</taxon>
        <taxon>Cryphonectria-Endothia species complex</taxon>
        <taxon>Cryphonectria</taxon>
    </lineage>
</organism>
<dbReference type="GeneID" id="63837975"/>
<dbReference type="Pfam" id="PF13516">
    <property type="entry name" value="LRR_6"/>
    <property type="match status" value="3"/>
</dbReference>
<reference evidence="6" key="1">
    <citation type="journal article" date="2020" name="Phytopathology">
        <title>Genome sequence of the chestnut blight fungus Cryphonectria parasitica EP155: A fundamental resource for an archetypical invasive plant pathogen.</title>
        <authorList>
            <person name="Crouch J.A."/>
            <person name="Dawe A."/>
            <person name="Aerts A."/>
            <person name="Barry K."/>
            <person name="Churchill A.C.L."/>
            <person name="Grimwood J."/>
            <person name="Hillman B."/>
            <person name="Milgroom M.G."/>
            <person name="Pangilinan J."/>
            <person name="Smith M."/>
            <person name="Salamov A."/>
            <person name="Schmutz J."/>
            <person name="Yadav J."/>
            <person name="Grigoriev I.V."/>
            <person name="Nuss D."/>
        </authorList>
    </citation>
    <scope>NUCLEOTIDE SEQUENCE</scope>
    <source>
        <strain evidence="6">EP155</strain>
    </source>
</reference>
<evidence type="ECO:0000256" key="2">
    <source>
        <dbReference type="ARBA" id="ARBA00022614"/>
    </source>
</evidence>
<dbReference type="SUPFAM" id="SSF52047">
    <property type="entry name" value="RNI-like"/>
    <property type="match status" value="1"/>
</dbReference>
<comment type="caution">
    <text evidence="6">The sequence shown here is derived from an EMBL/GenBank/DDBJ whole genome shotgun (WGS) entry which is preliminary data.</text>
</comment>
<keyword evidence="4" id="KW-0175">Coiled coil</keyword>
<evidence type="ECO:0000256" key="3">
    <source>
        <dbReference type="ARBA" id="ARBA00022737"/>
    </source>
</evidence>